<feature type="compositionally biased region" description="Acidic residues" evidence="1">
    <location>
        <begin position="18"/>
        <end position="31"/>
    </location>
</feature>
<accession>A0ABY7V6N2</accession>
<reference evidence="2 3" key="1">
    <citation type="journal article" date="2022" name="Mar. Drugs">
        <title>Bioassay-Guided Fractionation Leads to the Detection of Cholic Acid Generated by the Rare Thalassomonas sp.</title>
        <authorList>
            <person name="Pheiffer F."/>
            <person name="Schneider Y.K."/>
            <person name="Hansen E.H."/>
            <person name="Andersen J.H."/>
            <person name="Isaksson J."/>
            <person name="Busche T."/>
            <person name="R C."/>
            <person name="Kalinowski J."/>
            <person name="Zyl L.V."/>
            <person name="Trindade M."/>
        </authorList>
    </citation>
    <scope>NUCLEOTIDE SEQUENCE [LARGE SCALE GENOMIC DNA]</scope>
    <source>
        <strain evidence="2 3">A5K-61T</strain>
    </source>
</reference>
<feature type="compositionally biased region" description="Polar residues" evidence="1">
    <location>
        <begin position="1"/>
        <end position="14"/>
    </location>
</feature>
<dbReference type="EMBL" id="CP059693">
    <property type="protein sequence ID" value="WDE09358.1"/>
    <property type="molecule type" value="Genomic_DNA"/>
</dbReference>
<evidence type="ECO:0000313" key="3">
    <source>
        <dbReference type="Proteomes" id="UP001215231"/>
    </source>
</evidence>
<protein>
    <recommendedName>
        <fullName evidence="4">Bacteriocin</fullName>
    </recommendedName>
</protein>
<evidence type="ECO:0000313" key="2">
    <source>
        <dbReference type="EMBL" id="WDE09358.1"/>
    </source>
</evidence>
<evidence type="ECO:0000256" key="1">
    <source>
        <dbReference type="SAM" id="MobiDB-lite"/>
    </source>
</evidence>
<sequence>MTEDNASSINKNSNTEAEIAENELSELEESILSETSGGTGGGSEPHNPNIGCGD</sequence>
<proteinExistence type="predicted"/>
<evidence type="ECO:0008006" key="4">
    <source>
        <dbReference type="Google" id="ProtNLM"/>
    </source>
</evidence>
<feature type="region of interest" description="Disordered" evidence="1">
    <location>
        <begin position="1"/>
        <end position="54"/>
    </location>
</feature>
<gene>
    <name evidence="2" type="ORF">H3N35_13525</name>
</gene>
<keyword evidence="3" id="KW-1185">Reference proteome</keyword>
<organism evidence="2 3">
    <name type="scientific">Thalassomonas haliotis</name>
    <dbReference type="NCBI Taxonomy" id="485448"/>
    <lineage>
        <taxon>Bacteria</taxon>
        <taxon>Pseudomonadati</taxon>
        <taxon>Pseudomonadota</taxon>
        <taxon>Gammaproteobacteria</taxon>
        <taxon>Alteromonadales</taxon>
        <taxon>Colwelliaceae</taxon>
        <taxon>Thalassomonas</taxon>
    </lineage>
</organism>
<name>A0ABY7V6N2_9GAMM</name>
<dbReference type="Proteomes" id="UP001215231">
    <property type="component" value="Chromosome"/>
</dbReference>
<dbReference type="RefSeq" id="WP_274049272.1">
    <property type="nucleotide sequence ID" value="NZ_CP059693.1"/>
</dbReference>